<organism evidence="2 3">
    <name type="scientific">Deinococcus xinjiangensis</name>
    <dbReference type="NCBI Taxonomy" id="457454"/>
    <lineage>
        <taxon>Bacteria</taxon>
        <taxon>Thermotogati</taxon>
        <taxon>Deinococcota</taxon>
        <taxon>Deinococci</taxon>
        <taxon>Deinococcales</taxon>
        <taxon>Deinococcaceae</taxon>
        <taxon>Deinococcus</taxon>
    </lineage>
</organism>
<dbReference type="InterPro" id="IPR037291">
    <property type="entry name" value="DUF4139"/>
</dbReference>
<feature type="domain" description="DUF4139" evidence="1">
    <location>
        <begin position="139"/>
        <end position="375"/>
    </location>
</feature>
<protein>
    <recommendedName>
        <fullName evidence="1">DUF4139 domain-containing protein</fullName>
    </recommendedName>
</protein>
<evidence type="ECO:0000313" key="3">
    <source>
        <dbReference type="Proteomes" id="UP001458946"/>
    </source>
</evidence>
<proteinExistence type="predicted"/>
<evidence type="ECO:0000259" key="1">
    <source>
        <dbReference type="Pfam" id="PF13598"/>
    </source>
</evidence>
<sequence length="417" mass="46423">MTNTPQVELRVYAEFSEVRTQVQTAADQLQFTFPQGVWEYVVPSSLGLLDLPYSAVTHAEAPSWLTGLEGQRVKVRLDALAQLHDATLIRAADLLVQDENGFYRVREDQLVFAEAPREKTQNAARNVTFRLREAGDGVLTYLTRGVSWTPRYTLDALQDNPEGTLTALADITNNTEQAHLPDQLELIAGDVEMDLEEQSYAVHAARGGVMYSMDAAPPPEMQELDELGGLYRYNVSNPPPLDAKATVSVAFLPDAKLEIEREARLETSFVYIGAQRGNFNRGYTVTAANNLPGGKMTIREDGRIVGQHEIEETPAGHPIRFTLGRDPDVTFTRTLQQKGAERDPDGTGKVRRVSYEVTFTVKNNKKRPIRATIRERHYDRVVKIEGLDLSSDNIATLTAMLEAGQSVDLSYTVTVDR</sequence>
<reference evidence="2 3" key="1">
    <citation type="submission" date="2024-02" db="EMBL/GenBank/DDBJ databases">
        <title>Deinococcus xinjiangensis NBRC 107630.</title>
        <authorList>
            <person name="Ichikawa N."/>
            <person name="Katano-Makiyama Y."/>
            <person name="Hidaka K."/>
        </authorList>
    </citation>
    <scope>NUCLEOTIDE SEQUENCE [LARGE SCALE GENOMIC DNA]</scope>
    <source>
        <strain evidence="2 3">NBRC 107630</strain>
    </source>
</reference>
<dbReference type="PANTHER" id="PTHR38075:SF1">
    <property type="entry name" value="DUF4139 DOMAIN-CONTAINING PROTEIN"/>
    <property type="match status" value="1"/>
</dbReference>
<accession>A0ABP9V9S3</accession>
<dbReference type="PANTHER" id="PTHR38075">
    <property type="entry name" value="DUF4139 DOMAIN-CONTAINING PROTEIN"/>
    <property type="match status" value="1"/>
</dbReference>
<dbReference type="EMBL" id="BAABRN010000017">
    <property type="protein sequence ID" value="GAA5502020.1"/>
    <property type="molecule type" value="Genomic_DNA"/>
</dbReference>
<keyword evidence="3" id="KW-1185">Reference proteome</keyword>
<dbReference type="Pfam" id="PF13598">
    <property type="entry name" value="DUF4139"/>
    <property type="match status" value="1"/>
</dbReference>
<dbReference type="RefSeq" id="WP_353541991.1">
    <property type="nucleotide sequence ID" value="NZ_BAABRN010000017.1"/>
</dbReference>
<comment type="caution">
    <text evidence="2">The sequence shown here is derived from an EMBL/GenBank/DDBJ whole genome shotgun (WGS) entry which is preliminary data.</text>
</comment>
<dbReference type="Proteomes" id="UP001458946">
    <property type="component" value="Unassembled WGS sequence"/>
</dbReference>
<evidence type="ECO:0000313" key="2">
    <source>
        <dbReference type="EMBL" id="GAA5502020.1"/>
    </source>
</evidence>
<gene>
    <name evidence="2" type="ORF">Dxin01_01759</name>
</gene>
<name>A0ABP9V9S3_9DEIO</name>